<evidence type="ECO:0000256" key="6">
    <source>
        <dbReference type="ARBA" id="ARBA00023098"/>
    </source>
</evidence>
<reference evidence="12" key="2">
    <citation type="submission" date="2025-09" db="UniProtKB">
        <authorList>
            <consortium name="Ensembl"/>
        </authorList>
    </citation>
    <scope>IDENTIFICATION</scope>
</reference>
<protein>
    <recommendedName>
        <fullName evidence="14">CDP-diacylglycerol--inositol 3-phosphatidyltransferase</fullName>
    </recommendedName>
</protein>
<proteinExistence type="inferred from homology"/>
<dbReference type="GO" id="GO:0005794">
    <property type="term" value="C:Golgi apparatus"/>
    <property type="evidence" value="ECO:0007669"/>
    <property type="project" value="TreeGrafter"/>
</dbReference>
<dbReference type="Pfam" id="PF01066">
    <property type="entry name" value="CDP-OH_P_transf"/>
    <property type="match status" value="1"/>
</dbReference>
<evidence type="ECO:0008006" key="14">
    <source>
        <dbReference type="Google" id="ProtNLM"/>
    </source>
</evidence>
<keyword evidence="3 10" id="KW-0808">Transferase</keyword>
<keyword evidence="9" id="KW-1208">Phospholipid metabolism</keyword>
<keyword evidence="4 11" id="KW-0812">Transmembrane</keyword>
<keyword evidence="2" id="KW-0444">Lipid biosynthesis</keyword>
<feature type="transmembrane region" description="Helical" evidence="11">
    <location>
        <begin position="95"/>
        <end position="121"/>
    </location>
</feature>
<dbReference type="InterPro" id="IPR000462">
    <property type="entry name" value="CDP-OH_P_trans"/>
</dbReference>
<organism evidence="12 13">
    <name type="scientific">Piliocolobus tephrosceles</name>
    <name type="common">Ugandan red Colobus</name>
    <dbReference type="NCBI Taxonomy" id="591936"/>
    <lineage>
        <taxon>Eukaryota</taxon>
        <taxon>Metazoa</taxon>
        <taxon>Chordata</taxon>
        <taxon>Craniata</taxon>
        <taxon>Vertebrata</taxon>
        <taxon>Euteleostomi</taxon>
        <taxon>Mammalia</taxon>
        <taxon>Eutheria</taxon>
        <taxon>Euarchontoglires</taxon>
        <taxon>Primates</taxon>
        <taxon>Haplorrhini</taxon>
        <taxon>Catarrhini</taxon>
        <taxon>Cercopithecidae</taxon>
        <taxon>Colobinae</taxon>
        <taxon>Piliocolobus</taxon>
    </lineage>
</organism>
<evidence type="ECO:0000256" key="3">
    <source>
        <dbReference type="ARBA" id="ARBA00022679"/>
    </source>
</evidence>
<comment type="subcellular location">
    <subcellularLocation>
        <location evidence="1">Membrane</location>
        <topology evidence="1">Multi-pass membrane protein</topology>
    </subcellularLocation>
</comment>
<dbReference type="GO" id="GO:0016020">
    <property type="term" value="C:membrane"/>
    <property type="evidence" value="ECO:0007669"/>
    <property type="project" value="UniProtKB-SubCell"/>
</dbReference>
<keyword evidence="6" id="KW-0443">Lipid metabolism</keyword>
<feature type="transmembrane region" description="Helical" evidence="11">
    <location>
        <begin position="12"/>
        <end position="34"/>
    </location>
</feature>
<dbReference type="Proteomes" id="UP000694416">
    <property type="component" value="Unplaced"/>
</dbReference>
<evidence type="ECO:0000256" key="8">
    <source>
        <dbReference type="ARBA" id="ARBA00023209"/>
    </source>
</evidence>
<evidence type="ECO:0000256" key="2">
    <source>
        <dbReference type="ARBA" id="ARBA00022516"/>
    </source>
</evidence>
<evidence type="ECO:0000256" key="7">
    <source>
        <dbReference type="ARBA" id="ARBA00023136"/>
    </source>
</evidence>
<dbReference type="PANTHER" id="PTHR15362:SF4">
    <property type="entry name" value="CDP-DIACYLGLYCEROL--INOSITOL 3-PHOSPHATIDYLTRANSFERASE"/>
    <property type="match status" value="1"/>
</dbReference>
<keyword evidence="13" id="KW-1185">Reference proteome</keyword>
<keyword evidence="7 11" id="KW-0472">Membrane</keyword>
<dbReference type="AlphaFoldDB" id="A0A8C9GLU6"/>
<dbReference type="GO" id="GO:0003881">
    <property type="term" value="F:CDP-diacylglycerol-inositol 3-phosphatidyltransferase activity"/>
    <property type="evidence" value="ECO:0007669"/>
    <property type="project" value="TreeGrafter"/>
</dbReference>
<comment type="similarity">
    <text evidence="10">Belongs to the CDP-alcohol phosphatidyltransferase class-I family.</text>
</comment>
<evidence type="ECO:0000256" key="1">
    <source>
        <dbReference type="ARBA" id="ARBA00004141"/>
    </source>
</evidence>
<evidence type="ECO:0000256" key="10">
    <source>
        <dbReference type="RuleBase" id="RU003750"/>
    </source>
</evidence>
<evidence type="ECO:0000256" key="4">
    <source>
        <dbReference type="ARBA" id="ARBA00022692"/>
    </source>
</evidence>
<keyword evidence="8" id="KW-0594">Phospholipid biosynthesis</keyword>
<dbReference type="Ensembl" id="ENSPTET00000006369.1">
    <property type="protein sequence ID" value="ENSPTEP00000004065.1"/>
    <property type="gene ID" value="ENSPTEG00000004806.1"/>
</dbReference>
<keyword evidence="5 11" id="KW-1133">Transmembrane helix</keyword>
<dbReference type="InterPro" id="IPR048254">
    <property type="entry name" value="CDP_ALCOHOL_P_TRANSF_CS"/>
</dbReference>
<sequence>MSLKKMTNHNVYLFIPNIIGYIRVLLALSSFAIFQKNLVIFCVFNAANQLLDAADGWAARRYNQTSNFGKILDQITDRLSTVLLYLLNSNVNSEYMIAIGLLMIADIGGHYIHATSCLIAGNKSHKKIDDGDILLKLYYENPAVMFVSIVCYETFWISAYVFKVSAEHLFIHKLSKLKEKRNQHNNSSRNKIKDVSIYIYIATFVNIQILEYFLYFL</sequence>
<reference evidence="12" key="1">
    <citation type="submission" date="2025-08" db="UniProtKB">
        <authorList>
            <consortium name="Ensembl"/>
        </authorList>
    </citation>
    <scope>IDENTIFICATION</scope>
</reference>
<accession>A0A8C9GLU6</accession>
<feature type="transmembrane region" description="Helical" evidence="11">
    <location>
        <begin position="142"/>
        <end position="162"/>
    </location>
</feature>
<dbReference type="Gene3D" id="1.20.120.1760">
    <property type="match status" value="1"/>
</dbReference>
<dbReference type="PROSITE" id="PS00379">
    <property type="entry name" value="CDP_ALCOHOL_P_TRANSF"/>
    <property type="match status" value="1"/>
</dbReference>
<evidence type="ECO:0000256" key="5">
    <source>
        <dbReference type="ARBA" id="ARBA00022989"/>
    </source>
</evidence>
<name>A0A8C9GLU6_9PRIM</name>
<dbReference type="PANTHER" id="PTHR15362">
    <property type="entry name" value="PHOSPHATIDYLINOSITOL SYNTHASE"/>
    <property type="match status" value="1"/>
</dbReference>
<feature type="transmembrane region" description="Helical" evidence="11">
    <location>
        <begin position="197"/>
        <end position="216"/>
    </location>
</feature>
<evidence type="ECO:0000256" key="9">
    <source>
        <dbReference type="ARBA" id="ARBA00023264"/>
    </source>
</evidence>
<evidence type="ECO:0000313" key="13">
    <source>
        <dbReference type="Proteomes" id="UP000694416"/>
    </source>
</evidence>
<evidence type="ECO:0000256" key="11">
    <source>
        <dbReference type="SAM" id="Phobius"/>
    </source>
</evidence>
<dbReference type="InterPro" id="IPR043130">
    <property type="entry name" value="CDP-OH_PTrfase_TM_dom"/>
</dbReference>
<dbReference type="GO" id="GO:0006661">
    <property type="term" value="P:phosphatidylinositol biosynthetic process"/>
    <property type="evidence" value="ECO:0007669"/>
    <property type="project" value="TreeGrafter"/>
</dbReference>
<evidence type="ECO:0000313" key="12">
    <source>
        <dbReference type="Ensembl" id="ENSPTEP00000004065.1"/>
    </source>
</evidence>